<feature type="compositionally biased region" description="Basic and acidic residues" evidence="1">
    <location>
        <begin position="170"/>
        <end position="184"/>
    </location>
</feature>
<evidence type="ECO:0000256" key="1">
    <source>
        <dbReference type="SAM" id="MobiDB-lite"/>
    </source>
</evidence>
<name>A0A368GBJ0_ANCCA</name>
<proteinExistence type="predicted"/>
<keyword evidence="2" id="KW-0472">Membrane</keyword>
<dbReference type="Proteomes" id="UP000252519">
    <property type="component" value="Unassembled WGS sequence"/>
</dbReference>
<feature type="transmembrane region" description="Helical" evidence="2">
    <location>
        <begin position="20"/>
        <end position="37"/>
    </location>
</feature>
<evidence type="ECO:0000313" key="4">
    <source>
        <dbReference type="Proteomes" id="UP000252519"/>
    </source>
</evidence>
<protein>
    <submittedName>
        <fullName evidence="3">Uncharacterized protein</fullName>
    </submittedName>
</protein>
<reference evidence="3 4" key="1">
    <citation type="submission" date="2014-10" db="EMBL/GenBank/DDBJ databases">
        <title>Draft genome of the hookworm Ancylostoma caninum.</title>
        <authorList>
            <person name="Mitreva M."/>
        </authorList>
    </citation>
    <scope>NUCLEOTIDE SEQUENCE [LARGE SCALE GENOMIC DNA]</scope>
    <source>
        <strain evidence="3 4">Baltimore</strain>
    </source>
</reference>
<feature type="region of interest" description="Disordered" evidence="1">
    <location>
        <begin position="132"/>
        <end position="211"/>
    </location>
</feature>
<dbReference type="OrthoDB" id="10549520at2759"/>
<dbReference type="AlphaFoldDB" id="A0A368GBJ0"/>
<evidence type="ECO:0000313" key="3">
    <source>
        <dbReference type="EMBL" id="RCN41774.1"/>
    </source>
</evidence>
<keyword evidence="2" id="KW-1133">Transmembrane helix</keyword>
<keyword evidence="4" id="KW-1185">Reference proteome</keyword>
<feature type="compositionally biased region" description="Basic and acidic residues" evidence="1">
    <location>
        <begin position="39"/>
        <end position="48"/>
    </location>
</feature>
<organism evidence="3 4">
    <name type="scientific">Ancylostoma caninum</name>
    <name type="common">Dog hookworm</name>
    <dbReference type="NCBI Taxonomy" id="29170"/>
    <lineage>
        <taxon>Eukaryota</taxon>
        <taxon>Metazoa</taxon>
        <taxon>Ecdysozoa</taxon>
        <taxon>Nematoda</taxon>
        <taxon>Chromadorea</taxon>
        <taxon>Rhabditida</taxon>
        <taxon>Rhabditina</taxon>
        <taxon>Rhabditomorpha</taxon>
        <taxon>Strongyloidea</taxon>
        <taxon>Ancylostomatidae</taxon>
        <taxon>Ancylostomatinae</taxon>
        <taxon>Ancylostoma</taxon>
    </lineage>
</organism>
<feature type="compositionally biased region" description="Basic and acidic residues" evidence="1">
    <location>
        <begin position="191"/>
        <end position="211"/>
    </location>
</feature>
<evidence type="ECO:0000256" key="2">
    <source>
        <dbReference type="SAM" id="Phobius"/>
    </source>
</evidence>
<keyword evidence="2" id="KW-0812">Transmembrane</keyword>
<accession>A0A368GBJ0</accession>
<gene>
    <name evidence="3" type="ORF">ANCCAN_12260</name>
</gene>
<feature type="compositionally biased region" description="Low complexity" evidence="1">
    <location>
        <begin position="138"/>
        <end position="148"/>
    </location>
</feature>
<feature type="region of interest" description="Disordered" evidence="1">
    <location>
        <begin position="39"/>
        <end position="109"/>
    </location>
</feature>
<comment type="caution">
    <text evidence="3">The sequence shown here is derived from an EMBL/GenBank/DDBJ whole genome shotgun (WGS) entry which is preliminary data.</text>
</comment>
<sequence>MDQRSNGLSGVLSSSFHSAYFVLLLNVFIAILSAVNCKKKEDTKRKEAGVSAKPITPKAEAAEKETKKSNNGNKDNTPKKKEKQEDTFDEHKPKKEEAKRAKDIKDAKAFNAGDYKTWNKLMKEDDDFEKPLAEKGAGEAVKGAVKPGKGSGLETARAPVGEMPKPAKSSQEKGAEVLKEKSDRQGTATAKENKEENKEGEEKEVKKKEDS</sequence>
<feature type="compositionally biased region" description="Basic and acidic residues" evidence="1">
    <location>
        <begin position="76"/>
        <end position="108"/>
    </location>
</feature>
<dbReference type="EMBL" id="JOJR01000222">
    <property type="protein sequence ID" value="RCN41774.1"/>
    <property type="molecule type" value="Genomic_DNA"/>
</dbReference>